<dbReference type="OrthoDB" id="9793147at2"/>
<dbReference type="Proteomes" id="UP000431744">
    <property type="component" value="Unassembled WGS sequence"/>
</dbReference>
<keyword evidence="2" id="KW-1185">Reference proteome</keyword>
<evidence type="ECO:0000313" key="2">
    <source>
        <dbReference type="Proteomes" id="UP000431744"/>
    </source>
</evidence>
<dbReference type="EMBL" id="WBJY01000001">
    <property type="protein sequence ID" value="KAB1649737.1"/>
    <property type="molecule type" value="Genomic_DNA"/>
</dbReference>
<gene>
    <name evidence="1" type="ORF">F8O04_05745</name>
</gene>
<organism evidence="1 2">
    <name type="scientific">Pseudoclavibacter endophyticus</name>
    <dbReference type="NCBI Taxonomy" id="1778590"/>
    <lineage>
        <taxon>Bacteria</taxon>
        <taxon>Bacillati</taxon>
        <taxon>Actinomycetota</taxon>
        <taxon>Actinomycetes</taxon>
        <taxon>Micrococcales</taxon>
        <taxon>Microbacteriaceae</taxon>
        <taxon>Pseudoclavibacter</taxon>
    </lineage>
</organism>
<evidence type="ECO:0000313" key="1">
    <source>
        <dbReference type="EMBL" id="KAB1649737.1"/>
    </source>
</evidence>
<dbReference type="RefSeq" id="WP_158028323.1">
    <property type="nucleotide sequence ID" value="NZ_BMHG01000001.1"/>
</dbReference>
<reference evidence="1 2" key="1">
    <citation type="submission" date="2019-09" db="EMBL/GenBank/DDBJ databases">
        <title>Phylogeny of genus Pseudoclavibacter and closely related genus.</title>
        <authorList>
            <person name="Li Y."/>
        </authorList>
    </citation>
    <scope>NUCLEOTIDE SEQUENCE [LARGE SCALE GENOMIC DNA]</scope>
    <source>
        <strain evidence="1 2">EGI 60007</strain>
    </source>
</reference>
<protein>
    <submittedName>
        <fullName evidence="1">Cupin</fullName>
    </submittedName>
</protein>
<name>A0A6H9WS30_9MICO</name>
<dbReference type="AlphaFoldDB" id="A0A6H9WS30"/>
<dbReference type="Gene3D" id="2.60.120.10">
    <property type="entry name" value="Jelly Rolls"/>
    <property type="match status" value="1"/>
</dbReference>
<dbReference type="SUPFAM" id="SSF51182">
    <property type="entry name" value="RmlC-like cupins"/>
    <property type="match status" value="1"/>
</dbReference>
<proteinExistence type="predicted"/>
<comment type="caution">
    <text evidence="1">The sequence shown here is derived from an EMBL/GenBank/DDBJ whole genome shotgun (WGS) entry which is preliminary data.</text>
</comment>
<dbReference type="InterPro" id="IPR014710">
    <property type="entry name" value="RmlC-like_jellyroll"/>
</dbReference>
<dbReference type="InterPro" id="IPR011051">
    <property type="entry name" value="RmlC_Cupin_sf"/>
</dbReference>
<sequence length="124" mass="13758">MKPEIEFTSLIDPTYEPIPGVPGLSQAILAHDPQHDVVTRILRFEPGTDSSAMGVQRHECWEEVFIFEGSFTDLTLGETFTAPCHAVRPPGMPHGPWRSDTGARMFEVRYYRAEGPVRSEGAGS</sequence>
<accession>A0A6H9WS30</accession>